<dbReference type="RefSeq" id="XP_021870140.1">
    <property type="nucleotide sequence ID" value="XM_022018413.1"/>
</dbReference>
<dbReference type="GeneID" id="33560222"/>
<gene>
    <name evidence="1" type="ORF">BD324DRAFT_651917</name>
</gene>
<dbReference type="Proteomes" id="UP000193218">
    <property type="component" value="Unassembled WGS sequence"/>
</dbReference>
<accession>A0A1Y1UD99</accession>
<keyword evidence="2" id="KW-1185">Reference proteome</keyword>
<organism evidence="1 2">
    <name type="scientific">Kockovaella imperatae</name>
    <dbReference type="NCBI Taxonomy" id="4999"/>
    <lineage>
        <taxon>Eukaryota</taxon>
        <taxon>Fungi</taxon>
        <taxon>Dikarya</taxon>
        <taxon>Basidiomycota</taxon>
        <taxon>Agaricomycotina</taxon>
        <taxon>Tremellomycetes</taxon>
        <taxon>Tremellales</taxon>
        <taxon>Cuniculitremaceae</taxon>
        <taxon>Kockovaella</taxon>
    </lineage>
</organism>
<evidence type="ECO:0000313" key="1">
    <source>
        <dbReference type="EMBL" id="ORX36011.1"/>
    </source>
</evidence>
<evidence type="ECO:0008006" key="3">
    <source>
        <dbReference type="Google" id="ProtNLM"/>
    </source>
</evidence>
<comment type="caution">
    <text evidence="1">The sequence shown here is derived from an EMBL/GenBank/DDBJ whole genome shotgun (WGS) entry which is preliminary data.</text>
</comment>
<reference evidence="1 2" key="1">
    <citation type="submission" date="2017-03" db="EMBL/GenBank/DDBJ databases">
        <title>Widespread Adenine N6-methylation of Active Genes in Fungi.</title>
        <authorList>
            <consortium name="DOE Joint Genome Institute"/>
            <person name="Mondo S.J."/>
            <person name="Dannebaum R.O."/>
            <person name="Kuo R.C."/>
            <person name="Louie K.B."/>
            <person name="Bewick A.J."/>
            <person name="Labutti K."/>
            <person name="Haridas S."/>
            <person name="Kuo A."/>
            <person name="Salamov A."/>
            <person name="Ahrendt S.R."/>
            <person name="Lau R."/>
            <person name="Bowen B.P."/>
            <person name="Lipzen A."/>
            <person name="Sullivan W."/>
            <person name="Andreopoulos W.B."/>
            <person name="Clum A."/>
            <person name="Lindquist E."/>
            <person name="Daum C."/>
            <person name="Northen T.R."/>
            <person name="Ramamoorthy G."/>
            <person name="Schmitz R.J."/>
            <person name="Gryganskyi A."/>
            <person name="Culley D."/>
            <person name="Magnuson J."/>
            <person name="James T.Y."/>
            <person name="O'Malley M.A."/>
            <person name="Stajich J.E."/>
            <person name="Spatafora J.W."/>
            <person name="Visel A."/>
            <person name="Grigoriev I.V."/>
        </authorList>
    </citation>
    <scope>NUCLEOTIDE SEQUENCE [LARGE SCALE GENOMIC DNA]</scope>
    <source>
        <strain evidence="1 2">NRRL Y-17943</strain>
    </source>
</reference>
<dbReference type="AlphaFoldDB" id="A0A1Y1UD99"/>
<protein>
    <recommendedName>
        <fullName evidence="3">SnoaL-like domain-containing protein</fullName>
    </recommendedName>
</protein>
<dbReference type="OrthoDB" id="20368at2759"/>
<name>A0A1Y1UD99_9TREE</name>
<sequence length="117" mass="13717">MSPASDLEAHYRAYISTLNKGDFDLLKEKYLASHILHTGRQLDPDGYCKLVWPHTTFEVDDLMTDVQDRKVASRLSITAGQRHLREIIFYEFDEQWRIYKAWSMVEELVNGIWGPVQ</sequence>
<dbReference type="SUPFAM" id="SSF54427">
    <property type="entry name" value="NTF2-like"/>
    <property type="match status" value="1"/>
</dbReference>
<evidence type="ECO:0000313" key="2">
    <source>
        <dbReference type="Proteomes" id="UP000193218"/>
    </source>
</evidence>
<dbReference type="InterPro" id="IPR032710">
    <property type="entry name" value="NTF2-like_dom_sf"/>
</dbReference>
<dbReference type="InParanoid" id="A0A1Y1UD99"/>
<dbReference type="EMBL" id="NBSH01000009">
    <property type="protein sequence ID" value="ORX36011.1"/>
    <property type="molecule type" value="Genomic_DNA"/>
</dbReference>
<dbReference type="Gene3D" id="3.10.450.50">
    <property type="match status" value="1"/>
</dbReference>
<proteinExistence type="predicted"/>